<protein>
    <submittedName>
        <fullName evidence="1">Acetyltransferase</fullName>
    </submittedName>
</protein>
<dbReference type="InterPro" id="IPR050484">
    <property type="entry name" value="Transf_Hexapept/Carb_Anhydrase"/>
</dbReference>
<dbReference type="RefSeq" id="WP_053549181.1">
    <property type="nucleotide sequence ID" value="NZ_CP010802.1"/>
</dbReference>
<evidence type="ECO:0000313" key="1">
    <source>
        <dbReference type="EMBL" id="ALC14928.1"/>
    </source>
</evidence>
<dbReference type="CDD" id="cd04645">
    <property type="entry name" value="LbH_gamma_CA_like"/>
    <property type="match status" value="1"/>
</dbReference>
<dbReference type="PANTHER" id="PTHR13061:SF29">
    <property type="entry name" value="GAMMA CARBONIC ANHYDRASE-LIKE 1, MITOCHONDRIAL-RELATED"/>
    <property type="match status" value="1"/>
</dbReference>
<organism evidence="1 2">
    <name type="scientific">Desulfuromonas soudanensis</name>
    <dbReference type="NCBI Taxonomy" id="1603606"/>
    <lineage>
        <taxon>Bacteria</taxon>
        <taxon>Pseudomonadati</taxon>
        <taxon>Thermodesulfobacteriota</taxon>
        <taxon>Desulfuromonadia</taxon>
        <taxon>Desulfuromonadales</taxon>
        <taxon>Desulfuromonadaceae</taxon>
        <taxon>Desulfuromonas</taxon>
    </lineage>
</organism>
<name>A0A0M4CU13_9BACT</name>
<gene>
    <name evidence="1" type="ORF">DSOUD_0128</name>
</gene>
<dbReference type="PANTHER" id="PTHR13061">
    <property type="entry name" value="DYNACTIN SUBUNIT P25"/>
    <property type="match status" value="1"/>
</dbReference>
<dbReference type="KEGG" id="des:DSOUD_0128"/>
<keyword evidence="2" id="KW-1185">Reference proteome</keyword>
<dbReference type="SUPFAM" id="SSF51161">
    <property type="entry name" value="Trimeric LpxA-like enzymes"/>
    <property type="match status" value="1"/>
</dbReference>
<keyword evidence="1" id="KW-0808">Transferase</keyword>
<dbReference type="InterPro" id="IPR001451">
    <property type="entry name" value="Hexapep"/>
</dbReference>
<sequence>MIYHLEDRRVTLIGTPFIAPNATLIGSVTIEKEASVWFNVVIRADNDLIRIGEGSNIQDGSVLHVDPGFPLSVGRLVTVGHRVILHGCTIGDGSLIGMNAVVLNGAWIGRGCLIGANALITEKMVVPDNSVVLGSPGRIVRSLDEAGRKKVLESAEHYREQGRRYREGLKETAEGGA</sequence>
<dbReference type="PATRIC" id="fig|1603606.3.peg.145"/>
<dbReference type="InterPro" id="IPR047324">
    <property type="entry name" value="LbH_gamma_CA-like"/>
</dbReference>
<dbReference type="Gene3D" id="2.160.10.10">
    <property type="entry name" value="Hexapeptide repeat proteins"/>
    <property type="match status" value="1"/>
</dbReference>
<dbReference type="Pfam" id="PF00132">
    <property type="entry name" value="Hexapep"/>
    <property type="match status" value="1"/>
</dbReference>
<dbReference type="EMBL" id="CP010802">
    <property type="protein sequence ID" value="ALC14928.1"/>
    <property type="molecule type" value="Genomic_DNA"/>
</dbReference>
<dbReference type="Proteomes" id="UP000057158">
    <property type="component" value="Chromosome"/>
</dbReference>
<reference evidence="1 2" key="1">
    <citation type="submission" date="2015-07" db="EMBL/GenBank/DDBJ databases">
        <title>Isolation and Genomic Characterization of a Novel Halophilic Metal-Reducing Deltaproteobacterium from the Deep Subsurface.</title>
        <authorList>
            <person name="Badalamenti J.P."/>
            <person name="Summers Z.M."/>
            <person name="Gralnick J.A."/>
            <person name="Bond D.R."/>
        </authorList>
    </citation>
    <scope>NUCLEOTIDE SEQUENCE [LARGE SCALE GENOMIC DNA]</scope>
    <source>
        <strain evidence="1 2">WTL</strain>
    </source>
</reference>
<dbReference type="InterPro" id="IPR011004">
    <property type="entry name" value="Trimer_LpxA-like_sf"/>
</dbReference>
<dbReference type="STRING" id="1603606.DSOUD_0128"/>
<dbReference type="GO" id="GO:0016740">
    <property type="term" value="F:transferase activity"/>
    <property type="evidence" value="ECO:0007669"/>
    <property type="project" value="UniProtKB-KW"/>
</dbReference>
<evidence type="ECO:0000313" key="2">
    <source>
        <dbReference type="Proteomes" id="UP000057158"/>
    </source>
</evidence>
<dbReference type="AlphaFoldDB" id="A0A0M4CU13"/>
<dbReference type="OrthoDB" id="9803036at2"/>
<accession>A0A0M4CU13</accession>
<proteinExistence type="predicted"/>